<keyword evidence="2" id="KW-1185">Reference proteome</keyword>
<dbReference type="AlphaFoldDB" id="A0A9P6XCR9"/>
<proteinExistence type="predicted"/>
<name>A0A9P6XCR9_RHIOR</name>
<dbReference type="EMBL" id="JAANQT010000461">
    <property type="protein sequence ID" value="KAG1310818.1"/>
    <property type="molecule type" value="Genomic_DNA"/>
</dbReference>
<organism evidence="1 2">
    <name type="scientific">Rhizopus oryzae</name>
    <name type="common">Mucormycosis agent</name>
    <name type="synonym">Rhizopus arrhizus var. delemar</name>
    <dbReference type="NCBI Taxonomy" id="64495"/>
    <lineage>
        <taxon>Eukaryota</taxon>
        <taxon>Fungi</taxon>
        <taxon>Fungi incertae sedis</taxon>
        <taxon>Mucoromycota</taxon>
        <taxon>Mucoromycotina</taxon>
        <taxon>Mucoromycetes</taxon>
        <taxon>Mucorales</taxon>
        <taxon>Mucorineae</taxon>
        <taxon>Rhizopodaceae</taxon>
        <taxon>Rhizopus</taxon>
    </lineage>
</organism>
<comment type="caution">
    <text evidence="1">The sequence shown here is derived from an EMBL/GenBank/DDBJ whole genome shotgun (WGS) entry which is preliminary data.</text>
</comment>
<gene>
    <name evidence="1" type="ORF">G6F64_004284</name>
</gene>
<accession>A0A9P6XCR9</accession>
<sequence length="86" mass="9907">MSQAIFYHYLPSSDFVCDRSDREESEDQSKQTGVAIKTPYQLEHFSEVFILPEAEDDDLLSMANLMEELDLGATHLSNMLWTPIKH</sequence>
<reference evidence="1" key="1">
    <citation type="journal article" date="2020" name="Microb. Genom.">
        <title>Genetic diversity of clinical and environmental Mucorales isolates obtained from an investigation of mucormycosis cases among solid organ transplant recipients.</title>
        <authorList>
            <person name="Nguyen M.H."/>
            <person name="Kaul D."/>
            <person name="Muto C."/>
            <person name="Cheng S.J."/>
            <person name="Richter R.A."/>
            <person name="Bruno V.M."/>
            <person name="Liu G."/>
            <person name="Beyhan S."/>
            <person name="Sundermann A.J."/>
            <person name="Mounaud S."/>
            <person name="Pasculle A.W."/>
            <person name="Nierman W.C."/>
            <person name="Driscoll E."/>
            <person name="Cumbie R."/>
            <person name="Clancy C.J."/>
            <person name="Dupont C.L."/>
        </authorList>
    </citation>
    <scope>NUCLEOTIDE SEQUENCE</scope>
    <source>
        <strain evidence="1">GL11</strain>
    </source>
</reference>
<dbReference type="OrthoDB" id="2275179at2759"/>
<evidence type="ECO:0000313" key="1">
    <source>
        <dbReference type="EMBL" id="KAG1310818.1"/>
    </source>
</evidence>
<evidence type="ECO:0000313" key="2">
    <source>
        <dbReference type="Proteomes" id="UP000716291"/>
    </source>
</evidence>
<protein>
    <submittedName>
        <fullName evidence="1">Uncharacterized protein</fullName>
    </submittedName>
</protein>
<dbReference type="Proteomes" id="UP000716291">
    <property type="component" value="Unassembled WGS sequence"/>
</dbReference>